<gene>
    <name evidence="2" type="ORF">DGYR_LOCUS13760</name>
</gene>
<sequence>MFIIFALFLLLVENSVMITDGKLINIASKSNGAACTASSVHTTPIDQKCEFAQEPFWINHNDWAATCSSNLDCKSSWIKITFKKAYDVIQVCVVQRVVESSALLKKIEIKIGSNPIKIYNINLIETCLLLE</sequence>
<evidence type="ECO:0000313" key="2">
    <source>
        <dbReference type="EMBL" id="CAD5126521.1"/>
    </source>
</evidence>
<reference evidence="2 3" key="1">
    <citation type="submission" date="2020-08" db="EMBL/GenBank/DDBJ databases">
        <authorList>
            <person name="Hejnol A."/>
        </authorList>
    </citation>
    <scope>NUCLEOTIDE SEQUENCE [LARGE SCALE GENOMIC DNA]</scope>
</reference>
<accession>A0A7I8WEC1</accession>
<protein>
    <submittedName>
        <fullName evidence="2">DgyrCDS14630</fullName>
    </submittedName>
</protein>
<keyword evidence="3" id="KW-1185">Reference proteome</keyword>
<comment type="caution">
    <text evidence="2">The sequence shown here is derived from an EMBL/GenBank/DDBJ whole genome shotgun (WGS) entry which is preliminary data.</text>
</comment>
<evidence type="ECO:0000313" key="3">
    <source>
        <dbReference type="Proteomes" id="UP000549394"/>
    </source>
</evidence>
<dbReference type="Proteomes" id="UP000549394">
    <property type="component" value="Unassembled WGS sequence"/>
</dbReference>
<feature type="signal peptide" evidence="1">
    <location>
        <begin position="1"/>
        <end position="21"/>
    </location>
</feature>
<dbReference type="EMBL" id="CAJFCJ010000057">
    <property type="protein sequence ID" value="CAD5126521.1"/>
    <property type="molecule type" value="Genomic_DNA"/>
</dbReference>
<feature type="chain" id="PRO_5029756836" evidence="1">
    <location>
        <begin position="22"/>
        <end position="131"/>
    </location>
</feature>
<keyword evidence="1" id="KW-0732">Signal</keyword>
<dbReference type="AlphaFoldDB" id="A0A7I8WEC1"/>
<evidence type="ECO:0000256" key="1">
    <source>
        <dbReference type="SAM" id="SignalP"/>
    </source>
</evidence>
<organism evidence="2 3">
    <name type="scientific">Dimorphilus gyrociliatus</name>
    <dbReference type="NCBI Taxonomy" id="2664684"/>
    <lineage>
        <taxon>Eukaryota</taxon>
        <taxon>Metazoa</taxon>
        <taxon>Spiralia</taxon>
        <taxon>Lophotrochozoa</taxon>
        <taxon>Annelida</taxon>
        <taxon>Polychaeta</taxon>
        <taxon>Polychaeta incertae sedis</taxon>
        <taxon>Dinophilidae</taxon>
        <taxon>Dimorphilus</taxon>
    </lineage>
</organism>
<proteinExistence type="predicted"/>
<name>A0A7I8WEC1_9ANNE</name>